<keyword evidence="6" id="KW-1185">Reference proteome</keyword>
<evidence type="ECO:0000256" key="1">
    <source>
        <dbReference type="ARBA" id="ARBA00010838"/>
    </source>
</evidence>
<dbReference type="GO" id="GO:0005975">
    <property type="term" value="P:carbohydrate metabolic process"/>
    <property type="evidence" value="ECO:0007669"/>
    <property type="project" value="InterPro"/>
</dbReference>
<dbReference type="InterPro" id="IPR001360">
    <property type="entry name" value="Glyco_hydro_1"/>
</dbReference>
<evidence type="ECO:0000256" key="3">
    <source>
        <dbReference type="ARBA" id="ARBA00023295"/>
    </source>
</evidence>
<dbReference type="AlphaFoldDB" id="A0AAD4SFV0"/>
<protein>
    <recommendedName>
        <fullName evidence="7">Beta-glucosidase</fullName>
    </recommendedName>
</protein>
<reference evidence="5" key="1">
    <citation type="submission" date="2022-04" db="EMBL/GenBank/DDBJ databases">
        <title>A functionally conserved STORR gene fusion in Papaver species that diverged 16.8 million years ago.</title>
        <authorList>
            <person name="Catania T."/>
        </authorList>
    </citation>
    <scope>NUCLEOTIDE SEQUENCE</scope>
    <source>
        <strain evidence="5">S-188037</strain>
    </source>
</reference>
<evidence type="ECO:0000256" key="4">
    <source>
        <dbReference type="RuleBase" id="RU003690"/>
    </source>
</evidence>
<evidence type="ECO:0000313" key="5">
    <source>
        <dbReference type="EMBL" id="KAI3905460.1"/>
    </source>
</evidence>
<dbReference type="PANTHER" id="PTHR10353:SF137">
    <property type="entry name" value="MYROSINASE 3-RELATED"/>
    <property type="match status" value="1"/>
</dbReference>
<dbReference type="Pfam" id="PF00232">
    <property type="entry name" value="Glyco_hydro_1"/>
    <property type="match status" value="2"/>
</dbReference>
<dbReference type="EMBL" id="JAJJMB010010985">
    <property type="protein sequence ID" value="KAI3905460.1"/>
    <property type="molecule type" value="Genomic_DNA"/>
</dbReference>
<keyword evidence="2" id="KW-0378">Hydrolase</keyword>
<evidence type="ECO:0008006" key="7">
    <source>
        <dbReference type="Google" id="ProtNLM"/>
    </source>
</evidence>
<accession>A0AAD4SFV0</accession>
<dbReference type="PANTHER" id="PTHR10353">
    <property type="entry name" value="GLYCOSYL HYDROLASE"/>
    <property type="match status" value="1"/>
</dbReference>
<comment type="caution">
    <text evidence="5">The sequence shown here is derived from an EMBL/GenBank/DDBJ whole genome shotgun (WGS) entry which is preliminary data.</text>
</comment>
<name>A0AAD4SFV0_9MAGN</name>
<comment type="similarity">
    <text evidence="1 4">Belongs to the glycosyl hydrolase 1 family.</text>
</comment>
<dbReference type="Proteomes" id="UP001202328">
    <property type="component" value="Unassembled WGS sequence"/>
</dbReference>
<dbReference type="InterPro" id="IPR017853">
    <property type="entry name" value="GH"/>
</dbReference>
<evidence type="ECO:0000256" key="2">
    <source>
        <dbReference type="ARBA" id="ARBA00022801"/>
    </source>
</evidence>
<keyword evidence="3" id="KW-0326">Glycosidase</keyword>
<evidence type="ECO:0000313" key="6">
    <source>
        <dbReference type="Proteomes" id="UP001202328"/>
    </source>
</evidence>
<dbReference type="Gene3D" id="3.20.20.80">
    <property type="entry name" value="Glycosidases"/>
    <property type="match status" value="2"/>
</dbReference>
<dbReference type="GO" id="GO:0008422">
    <property type="term" value="F:beta-glucosidase activity"/>
    <property type="evidence" value="ECO:0007669"/>
    <property type="project" value="TreeGrafter"/>
</dbReference>
<gene>
    <name evidence="5" type="ORF">MKW98_013258</name>
</gene>
<proteinExistence type="inferred from homology"/>
<dbReference type="SUPFAM" id="SSF51445">
    <property type="entry name" value="(Trans)glycosidases"/>
    <property type="match status" value="1"/>
</dbReference>
<organism evidence="5 6">
    <name type="scientific">Papaver atlanticum</name>
    <dbReference type="NCBI Taxonomy" id="357466"/>
    <lineage>
        <taxon>Eukaryota</taxon>
        <taxon>Viridiplantae</taxon>
        <taxon>Streptophyta</taxon>
        <taxon>Embryophyta</taxon>
        <taxon>Tracheophyta</taxon>
        <taxon>Spermatophyta</taxon>
        <taxon>Magnoliopsida</taxon>
        <taxon>Ranunculales</taxon>
        <taxon>Papaveraceae</taxon>
        <taxon>Papaveroideae</taxon>
        <taxon>Papaver</taxon>
    </lineage>
</organism>
<sequence length="159" mass="18485">MLNTDWIIPASTKEEDALATRRALDLTFGWFLKPLVYGHYPVNMIGILKHHLLKGNLHNRFVIGPTAVTSWLNVYPPGIKEILVYIKEQYKKPIEDSIADSKRVNYYIQYLYHLQQAIKEGFTSGYSVTFGLYHVDMKDGLKRYPKDPSGWFKNFLRST</sequence>